<keyword evidence="2" id="KW-1185">Reference proteome</keyword>
<evidence type="ECO:0000313" key="2">
    <source>
        <dbReference type="Proteomes" id="UP000251314"/>
    </source>
</evidence>
<comment type="caution">
    <text evidence="1">The sequence shown here is derived from an EMBL/GenBank/DDBJ whole genome shotgun (WGS) entry which is preliminary data.</text>
</comment>
<dbReference type="STRING" id="29920.A0A329RBF0"/>
<name>A0A329RBF0_9STRA</name>
<gene>
    <name evidence="1" type="ORF">PC110_g22784</name>
</gene>
<sequence>LSHADIELEYCGTMHVIEHPARPSLVVKHDDKPVAVPNMLPAAARIALR</sequence>
<proteinExistence type="predicted"/>
<dbReference type="EMBL" id="MJFZ01002395">
    <property type="protein sequence ID" value="RAW20772.1"/>
    <property type="molecule type" value="Genomic_DNA"/>
</dbReference>
<feature type="non-terminal residue" evidence="1">
    <location>
        <position position="1"/>
    </location>
</feature>
<organism evidence="1 2">
    <name type="scientific">Phytophthora cactorum</name>
    <dbReference type="NCBI Taxonomy" id="29920"/>
    <lineage>
        <taxon>Eukaryota</taxon>
        <taxon>Sar</taxon>
        <taxon>Stramenopiles</taxon>
        <taxon>Oomycota</taxon>
        <taxon>Peronosporomycetes</taxon>
        <taxon>Peronosporales</taxon>
        <taxon>Peronosporaceae</taxon>
        <taxon>Phytophthora</taxon>
    </lineage>
</organism>
<reference evidence="1 2" key="1">
    <citation type="submission" date="2018-01" db="EMBL/GenBank/DDBJ databases">
        <title>Draft genome of the strawberry crown rot pathogen Phytophthora cactorum.</title>
        <authorList>
            <person name="Armitage A.D."/>
            <person name="Lysoe E."/>
            <person name="Nellist C.F."/>
            <person name="Harrison R.J."/>
            <person name="Brurberg M.B."/>
        </authorList>
    </citation>
    <scope>NUCLEOTIDE SEQUENCE [LARGE SCALE GENOMIC DNA]</scope>
    <source>
        <strain evidence="1 2">10300</strain>
    </source>
</reference>
<dbReference type="AlphaFoldDB" id="A0A329RBF0"/>
<dbReference type="VEuPathDB" id="FungiDB:PC110_g22784"/>
<protein>
    <submittedName>
        <fullName evidence="1">Uncharacterized protein</fullName>
    </submittedName>
</protein>
<evidence type="ECO:0000313" key="1">
    <source>
        <dbReference type="EMBL" id="RAW20772.1"/>
    </source>
</evidence>
<dbReference type="Proteomes" id="UP000251314">
    <property type="component" value="Unassembled WGS sequence"/>
</dbReference>
<accession>A0A329RBF0</accession>
<dbReference type="OrthoDB" id="10538810at2759"/>